<keyword evidence="3" id="KW-1185">Reference proteome</keyword>
<dbReference type="EMBL" id="AP026560">
    <property type="protein sequence ID" value="BDP42161.1"/>
    <property type="molecule type" value="Genomic_DNA"/>
</dbReference>
<feature type="transmembrane region" description="Helical" evidence="1">
    <location>
        <begin position="131"/>
        <end position="152"/>
    </location>
</feature>
<evidence type="ECO:0000313" key="2">
    <source>
        <dbReference type="EMBL" id="BDP42161.1"/>
    </source>
</evidence>
<feature type="transmembrane region" description="Helical" evidence="1">
    <location>
        <begin position="105"/>
        <end position="124"/>
    </location>
</feature>
<accession>A0ABM8AEE0</accession>
<dbReference type="RefSeq" id="WP_264774869.1">
    <property type="nucleotide sequence ID" value="NZ_AP026560.1"/>
</dbReference>
<feature type="transmembrane region" description="Helical" evidence="1">
    <location>
        <begin position="187"/>
        <end position="209"/>
    </location>
</feature>
<feature type="transmembrane region" description="Helical" evidence="1">
    <location>
        <begin position="158"/>
        <end position="175"/>
    </location>
</feature>
<name>A0ABM8AEE0_9DEIO</name>
<evidence type="ECO:0000313" key="3">
    <source>
        <dbReference type="Proteomes" id="UP001064971"/>
    </source>
</evidence>
<sequence>MTSLSGTGEPAVARVSTLELFLDLVFVFTVTQLTSLIVEAKEPGDYLRAALVFATIWWIYSGYAWLTSNVGTEPTRRRLLMFAGMAGFLVMALAIPTVFGAGGVAYGLGLLTVTLVHAGLFTHAGNSSARAILGIAPFNLVSAGLVLAAGFVTPPWDWPLWGLAVLVVVSSSLFGRERGFALSPAHFVERHGLVVIVALGESVVAIGVGARGLPLSPGVILSAVLGLALAAGLWWTYFDRDDRRAEHRIGALNGPARARAALNAFGYGHFLMLGGVVVLAAGIKGVVAHPGGHASLADAGNLGGGLALYLLGDVLYRRLLGIGPGGLRLVAAVLAGLGVPLGLAAGGLVQLAACVGLLVGLLLVEARTRPAEDEDGAGPLGASASSSRA</sequence>
<feature type="transmembrane region" description="Helical" evidence="1">
    <location>
        <begin position="319"/>
        <end position="337"/>
    </location>
</feature>
<organism evidence="2 3">
    <name type="scientific">Deinococcus aetherius</name>
    <dbReference type="NCBI Taxonomy" id="200252"/>
    <lineage>
        <taxon>Bacteria</taxon>
        <taxon>Thermotogati</taxon>
        <taxon>Deinococcota</taxon>
        <taxon>Deinococci</taxon>
        <taxon>Deinococcales</taxon>
        <taxon>Deinococcaceae</taxon>
        <taxon>Deinococcus</taxon>
    </lineage>
</organism>
<dbReference type="Pfam" id="PF06772">
    <property type="entry name" value="LtrA"/>
    <property type="match status" value="1"/>
</dbReference>
<dbReference type="PANTHER" id="PTHR36840:SF1">
    <property type="entry name" value="BLL5714 PROTEIN"/>
    <property type="match status" value="1"/>
</dbReference>
<keyword evidence="1" id="KW-0472">Membrane</keyword>
<feature type="transmembrane region" description="Helical" evidence="1">
    <location>
        <begin position="46"/>
        <end position="67"/>
    </location>
</feature>
<dbReference type="PANTHER" id="PTHR36840">
    <property type="entry name" value="BLL5714 PROTEIN"/>
    <property type="match status" value="1"/>
</dbReference>
<dbReference type="Proteomes" id="UP001064971">
    <property type="component" value="Chromosome"/>
</dbReference>
<proteinExistence type="predicted"/>
<feature type="transmembrane region" description="Helical" evidence="1">
    <location>
        <begin position="215"/>
        <end position="238"/>
    </location>
</feature>
<protein>
    <recommendedName>
        <fullName evidence="4">Low temperature requirement protein A</fullName>
    </recommendedName>
</protein>
<gene>
    <name evidence="2" type="ORF">DAETH_21300</name>
</gene>
<feature type="transmembrane region" description="Helical" evidence="1">
    <location>
        <begin position="267"/>
        <end position="287"/>
    </location>
</feature>
<feature type="transmembrane region" description="Helical" evidence="1">
    <location>
        <begin position="20"/>
        <end position="40"/>
    </location>
</feature>
<evidence type="ECO:0008006" key="4">
    <source>
        <dbReference type="Google" id="ProtNLM"/>
    </source>
</evidence>
<keyword evidence="1" id="KW-1133">Transmembrane helix</keyword>
<reference evidence="2" key="1">
    <citation type="submission" date="2022-07" db="EMBL/GenBank/DDBJ databases">
        <title>Complete Genome Sequence of the Radioresistant Bacterium Deinococcus aetherius ST0316, Isolated from the Air Dust collected in Lower Stratosphere above Japan.</title>
        <authorList>
            <person name="Satoh K."/>
            <person name="Hagiwara K."/>
            <person name="Katsumata K."/>
            <person name="Kubo A."/>
            <person name="Yokobori S."/>
            <person name="Yamagishi A."/>
            <person name="Oono Y."/>
            <person name="Narumi I."/>
        </authorList>
    </citation>
    <scope>NUCLEOTIDE SEQUENCE</scope>
    <source>
        <strain evidence="2">ST0316</strain>
    </source>
</reference>
<feature type="transmembrane region" description="Helical" evidence="1">
    <location>
        <begin position="79"/>
        <end position="99"/>
    </location>
</feature>
<keyword evidence="1" id="KW-0812">Transmembrane</keyword>
<feature type="transmembrane region" description="Helical" evidence="1">
    <location>
        <begin position="293"/>
        <end position="312"/>
    </location>
</feature>
<dbReference type="InterPro" id="IPR010640">
    <property type="entry name" value="Low_temperature_requirement_A"/>
</dbReference>
<evidence type="ECO:0000256" key="1">
    <source>
        <dbReference type="SAM" id="Phobius"/>
    </source>
</evidence>
<feature type="transmembrane region" description="Helical" evidence="1">
    <location>
        <begin position="343"/>
        <end position="364"/>
    </location>
</feature>